<keyword evidence="3" id="KW-0808">Transferase</keyword>
<reference evidence="4" key="1">
    <citation type="submission" date="2018-09" db="EMBL/GenBank/DDBJ databases">
        <title>Paracoccus onubensis nov. sp. a moderate halophilic bacterium isolated from Gruta de las Maravillas (Aracena, Spain).</title>
        <authorList>
            <person name="Jurado V."/>
            <person name="Gutierrez-Patricio S."/>
            <person name="Gonzalez-Pimentel J.L."/>
            <person name="Miller A.Z."/>
            <person name="Laiz L."/>
            <person name="Saiz-Jimenez C."/>
        </authorList>
    </citation>
    <scope>NUCLEOTIDE SEQUENCE [LARGE SCALE GENOMIC DNA]</scope>
    <source>
        <strain evidence="4">DSM 26381</strain>
    </source>
</reference>
<dbReference type="GO" id="GO:0008483">
    <property type="term" value="F:transaminase activity"/>
    <property type="evidence" value="ECO:0007669"/>
    <property type="project" value="UniProtKB-KW"/>
</dbReference>
<dbReference type="PANTHER" id="PTHR30244">
    <property type="entry name" value="TRANSAMINASE"/>
    <property type="match status" value="1"/>
</dbReference>
<dbReference type="GO" id="GO:0000271">
    <property type="term" value="P:polysaccharide biosynthetic process"/>
    <property type="evidence" value="ECO:0007669"/>
    <property type="project" value="TreeGrafter"/>
</dbReference>
<sequence length="392" mass="42886">MRVFYPLASTTWDQAEQDALARVIASGRHTMGPEVARFEEAFAAHCGSRYAVMASSGSAANLLALAAAFWHPDWGWRQGDEVIVPAVSWSTTYFPVTQTGLRLRFVDVDPATLNIDPDLVQAAITPRTRAILAVNLLGNPAALTRLRAIADAAGLVLIEDNCESMGARLDGRMAGSFGALGTFSSFFSHHICTMEGGMVVTDDRKLHDNLLSLRAHGWTRGLAPDSHLPIDPDPFQRQFRFVLPGYNLRPLEMEGALGTEQLAKLPGFVAQRRANAAIFRSLFSDMQDLDIQHETGESSWFGFAMILKGRLAGRRAQLVRALTLAEIEARPVVAGNFLNNPVIAKLDHSVASALPAAERIDRDGLFTGNHHYPIRPQIERLRQVVEDVAKGA</sequence>
<dbReference type="InterPro" id="IPR015424">
    <property type="entry name" value="PyrdxlP-dep_Trfase"/>
</dbReference>
<protein>
    <submittedName>
        <fullName evidence="3">DegT/DnrJ/EryC1/StrS family aminotransferase</fullName>
    </submittedName>
</protein>
<organism evidence="3 4">
    <name type="scientific">Paracoccus siganidrum</name>
    <dbReference type="NCBI Taxonomy" id="1276757"/>
    <lineage>
        <taxon>Bacteria</taxon>
        <taxon>Pseudomonadati</taxon>
        <taxon>Pseudomonadota</taxon>
        <taxon>Alphaproteobacteria</taxon>
        <taxon>Rhodobacterales</taxon>
        <taxon>Paracoccaceae</taxon>
        <taxon>Paracoccus</taxon>
    </lineage>
</organism>
<dbReference type="InterPro" id="IPR015421">
    <property type="entry name" value="PyrdxlP-dep_Trfase_major"/>
</dbReference>
<evidence type="ECO:0000313" key="3">
    <source>
        <dbReference type="EMBL" id="RJL16322.1"/>
    </source>
</evidence>
<dbReference type="Gene3D" id="3.40.640.10">
    <property type="entry name" value="Type I PLP-dependent aspartate aminotransferase-like (Major domain)"/>
    <property type="match status" value="1"/>
</dbReference>
<dbReference type="PANTHER" id="PTHR30244:SF34">
    <property type="entry name" value="DTDP-4-AMINO-4,6-DIDEOXYGALACTOSE TRANSAMINASE"/>
    <property type="match status" value="1"/>
</dbReference>
<dbReference type="GO" id="GO:0030170">
    <property type="term" value="F:pyridoxal phosphate binding"/>
    <property type="evidence" value="ECO:0007669"/>
    <property type="project" value="TreeGrafter"/>
</dbReference>
<dbReference type="EMBL" id="QZEW01000037">
    <property type="protein sequence ID" value="RJL16322.1"/>
    <property type="molecule type" value="Genomic_DNA"/>
</dbReference>
<dbReference type="Proteomes" id="UP000283587">
    <property type="component" value="Unassembled WGS sequence"/>
</dbReference>
<keyword evidence="4" id="KW-1185">Reference proteome</keyword>
<evidence type="ECO:0000313" key="4">
    <source>
        <dbReference type="Proteomes" id="UP000283587"/>
    </source>
</evidence>
<evidence type="ECO:0000256" key="1">
    <source>
        <dbReference type="ARBA" id="ARBA00037999"/>
    </source>
</evidence>
<keyword evidence="2" id="KW-0663">Pyridoxal phosphate</keyword>
<gene>
    <name evidence="3" type="ORF">D3P05_10415</name>
</gene>
<dbReference type="PIRSF" id="PIRSF000390">
    <property type="entry name" value="PLP_StrS"/>
    <property type="match status" value="1"/>
</dbReference>
<dbReference type="OrthoDB" id="9768668at2"/>
<dbReference type="InterPro" id="IPR015422">
    <property type="entry name" value="PyrdxlP-dep_Trfase_small"/>
</dbReference>
<proteinExistence type="inferred from homology"/>
<accession>A0A419A743</accession>
<dbReference type="Pfam" id="PF01041">
    <property type="entry name" value="DegT_DnrJ_EryC1"/>
    <property type="match status" value="1"/>
</dbReference>
<name>A0A419A743_9RHOB</name>
<dbReference type="Gene3D" id="3.90.1150.10">
    <property type="entry name" value="Aspartate Aminotransferase, domain 1"/>
    <property type="match status" value="1"/>
</dbReference>
<dbReference type="AlphaFoldDB" id="A0A419A743"/>
<dbReference type="CDD" id="cd00616">
    <property type="entry name" value="AHBA_syn"/>
    <property type="match status" value="1"/>
</dbReference>
<evidence type="ECO:0000256" key="2">
    <source>
        <dbReference type="RuleBase" id="RU004508"/>
    </source>
</evidence>
<dbReference type="SUPFAM" id="SSF53383">
    <property type="entry name" value="PLP-dependent transferases"/>
    <property type="match status" value="1"/>
</dbReference>
<comment type="caution">
    <text evidence="3">The sequence shown here is derived from an EMBL/GenBank/DDBJ whole genome shotgun (WGS) entry which is preliminary data.</text>
</comment>
<dbReference type="InterPro" id="IPR000653">
    <property type="entry name" value="DegT/StrS_aminotransferase"/>
</dbReference>
<keyword evidence="3" id="KW-0032">Aminotransferase</keyword>
<comment type="similarity">
    <text evidence="1 2">Belongs to the DegT/DnrJ/EryC1 family.</text>
</comment>